<dbReference type="PROSITE" id="PS00181">
    <property type="entry name" value="GLNA_ATP"/>
    <property type="match status" value="1"/>
</dbReference>
<keyword evidence="5" id="KW-0547">Nucleotide-binding</keyword>
<dbReference type="GO" id="GO:0006542">
    <property type="term" value="P:glutamine biosynthetic process"/>
    <property type="evidence" value="ECO:0007669"/>
    <property type="project" value="InterPro"/>
</dbReference>
<accession>A0A9J6PBE9</accession>
<keyword evidence="8" id="KW-0535">Nitrogen fixation</keyword>
<dbReference type="Pfam" id="PF00120">
    <property type="entry name" value="Gln-synt_C"/>
    <property type="match status" value="1"/>
</dbReference>
<dbReference type="InterPro" id="IPR027303">
    <property type="entry name" value="Gln_synth_gly_rich_site"/>
</dbReference>
<evidence type="ECO:0000259" key="11">
    <source>
        <dbReference type="PROSITE" id="PS51986"/>
    </source>
</evidence>
<dbReference type="SMART" id="SM01230">
    <property type="entry name" value="Gln-synt_C"/>
    <property type="match status" value="1"/>
</dbReference>
<organism evidence="13 14">
    <name type="scientific">Futiania mangrovi</name>
    <dbReference type="NCBI Taxonomy" id="2959716"/>
    <lineage>
        <taxon>Bacteria</taxon>
        <taxon>Pseudomonadati</taxon>
        <taxon>Pseudomonadota</taxon>
        <taxon>Alphaproteobacteria</taxon>
        <taxon>Futianiales</taxon>
        <taxon>Futianiaceae</taxon>
        <taxon>Futiania</taxon>
    </lineage>
</organism>
<dbReference type="AlphaFoldDB" id="A0A9J6PBE9"/>
<name>A0A9J6PBE9_9PROT</name>
<feature type="domain" description="GS beta-grasp" evidence="11">
    <location>
        <begin position="25"/>
        <end position="116"/>
    </location>
</feature>
<dbReference type="SUPFAM" id="SSF55931">
    <property type="entry name" value="Glutamine synthetase/guanido kinase"/>
    <property type="match status" value="1"/>
</dbReference>
<dbReference type="InterPro" id="IPR008147">
    <property type="entry name" value="Gln_synt_N"/>
</dbReference>
<protein>
    <submittedName>
        <fullName evidence="13">Glutamine synthetase family protein</fullName>
    </submittedName>
</protein>
<dbReference type="PANTHER" id="PTHR43785">
    <property type="entry name" value="GAMMA-GLUTAMYLPUTRESCINE SYNTHETASE"/>
    <property type="match status" value="1"/>
</dbReference>
<comment type="similarity">
    <text evidence="3 9 10">Belongs to the glutamine synthetase family.</text>
</comment>
<keyword evidence="14" id="KW-1185">Reference proteome</keyword>
<evidence type="ECO:0000256" key="6">
    <source>
        <dbReference type="ARBA" id="ARBA00022840"/>
    </source>
</evidence>
<dbReference type="Gene3D" id="3.10.20.70">
    <property type="entry name" value="Glutamine synthetase, N-terminal domain"/>
    <property type="match status" value="1"/>
</dbReference>
<reference evidence="13" key="1">
    <citation type="submission" date="2022-06" db="EMBL/GenBank/DDBJ databases">
        <title>Isolation and Genomics of Futiania mangrovii gen. nov., sp. nov., a Rare and Metabolically-versatile member in the Class Alphaproteobacteria.</title>
        <authorList>
            <person name="Liu L."/>
            <person name="Huang W.-C."/>
            <person name="Pan J."/>
            <person name="Li J."/>
            <person name="Huang Y."/>
            <person name="Du H."/>
            <person name="Liu Y."/>
            <person name="Li M."/>
        </authorList>
    </citation>
    <scope>NUCLEOTIDE SEQUENCE</scope>
    <source>
        <strain evidence="13">FT118</strain>
    </source>
</reference>
<keyword evidence="4" id="KW-0436">Ligase</keyword>
<evidence type="ECO:0000259" key="12">
    <source>
        <dbReference type="PROSITE" id="PS51987"/>
    </source>
</evidence>
<evidence type="ECO:0000256" key="4">
    <source>
        <dbReference type="ARBA" id="ARBA00022598"/>
    </source>
</evidence>
<dbReference type="RefSeq" id="WP_269332480.1">
    <property type="nucleotide sequence ID" value="NZ_JAMZFT010000002.1"/>
</dbReference>
<keyword evidence="6" id="KW-0067">ATP-binding</keyword>
<evidence type="ECO:0000313" key="14">
    <source>
        <dbReference type="Proteomes" id="UP001055804"/>
    </source>
</evidence>
<dbReference type="InterPro" id="IPR008146">
    <property type="entry name" value="Gln_synth_cat_dom"/>
</dbReference>
<evidence type="ECO:0000256" key="3">
    <source>
        <dbReference type="ARBA" id="ARBA00009897"/>
    </source>
</evidence>
<evidence type="ECO:0000256" key="10">
    <source>
        <dbReference type="RuleBase" id="RU000384"/>
    </source>
</evidence>
<sequence>MKDAARSPQDTRDRLAAWLAERQVSEVECIVADMNGLARGKILPTKKFLDTFDERSLRLPESIFLQTVTGDMIDSEVLSETEPDVILLPDPDTVRLVPWYDEPTAQIICDAVYKDGSPVTVAPRQVLKRILALYDQRGWKPVVAPEVEFYLCQKNVDPDYPLVPPIGKSGRQENARQPYGIDAVNEFDPLFEDVYDYCEEQAIDIDTLIHEAGAAQCEINFNHGDPLSLADQTFLFKRTVRQAALRHDVYATFMAKPYQGEPGSAMHIHQSILDVETGRNLFATPTGKDTALFKNYIAGLQKFLPGAMPLIAPNVNSYRRLIRDLSAPVNTHWGRENRTVGLRVPDSRPANRRVENRVPGADANPYLAIAATLACGYLGMRKRLKPTPEMTKSAYLSQRYALPRHILDALQKLKSATELREILGPDFVQVYLEVKLEEHHAYQQVISAWEREHLLLNV</sequence>
<evidence type="ECO:0000256" key="8">
    <source>
        <dbReference type="ARBA" id="ARBA00023231"/>
    </source>
</evidence>
<dbReference type="SUPFAM" id="SSF54368">
    <property type="entry name" value="Glutamine synthetase, N-terminal domain"/>
    <property type="match status" value="1"/>
</dbReference>
<evidence type="ECO:0000256" key="5">
    <source>
        <dbReference type="ARBA" id="ARBA00022741"/>
    </source>
</evidence>
<dbReference type="Gene3D" id="3.30.590.10">
    <property type="entry name" value="Glutamine synthetase/guanido kinase, catalytic domain"/>
    <property type="match status" value="1"/>
</dbReference>
<gene>
    <name evidence="13" type="ORF">NJQ99_08910</name>
</gene>
<dbReference type="PANTHER" id="PTHR43785:SF3">
    <property type="entry name" value="GS CATALYTIC DOMAIN-CONTAINING PROTEIN"/>
    <property type="match status" value="1"/>
</dbReference>
<evidence type="ECO:0000256" key="9">
    <source>
        <dbReference type="PROSITE-ProRule" id="PRU01330"/>
    </source>
</evidence>
<dbReference type="InterPro" id="IPR014746">
    <property type="entry name" value="Gln_synth/guanido_kin_cat_dom"/>
</dbReference>
<dbReference type="FunFam" id="3.30.590.10:FF:000005">
    <property type="entry name" value="Probable glutamine synthetase"/>
    <property type="match status" value="1"/>
</dbReference>
<evidence type="ECO:0000256" key="1">
    <source>
        <dbReference type="ARBA" id="ARBA00001946"/>
    </source>
</evidence>
<dbReference type="PROSITE" id="PS51987">
    <property type="entry name" value="GS_CATALYTIC"/>
    <property type="match status" value="1"/>
</dbReference>
<keyword evidence="7" id="KW-0460">Magnesium</keyword>
<dbReference type="PROSITE" id="PS51986">
    <property type="entry name" value="GS_BETA_GRASP"/>
    <property type="match status" value="1"/>
</dbReference>
<dbReference type="EMBL" id="JAMZFT010000002">
    <property type="protein sequence ID" value="MCP1336525.1"/>
    <property type="molecule type" value="Genomic_DNA"/>
</dbReference>
<evidence type="ECO:0000313" key="13">
    <source>
        <dbReference type="EMBL" id="MCP1336525.1"/>
    </source>
</evidence>
<comment type="caution">
    <text evidence="13">The sequence shown here is derived from an EMBL/GenBank/DDBJ whole genome shotgun (WGS) entry which is preliminary data.</text>
</comment>
<dbReference type="GO" id="GO:0005524">
    <property type="term" value="F:ATP binding"/>
    <property type="evidence" value="ECO:0007669"/>
    <property type="project" value="UniProtKB-KW"/>
</dbReference>
<evidence type="ECO:0000256" key="2">
    <source>
        <dbReference type="ARBA" id="ARBA00003117"/>
    </source>
</evidence>
<dbReference type="GO" id="GO:0006598">
    <property type="term" value="P:polyamine catabolic process"/>
    <property type="evidence" value="ECO:0007669"/>
    <property type="project" value="TreeGrafter"/>
</dbReference>
<dbReference type="Proteomes" id="UP001055804">
    <property type="component" value="Unassembled WGS sequence"/>
</dbReference>
<comment type="function">
    <text evidence="2">Catalyzes the ATP-dependent biosynthesis of glutamine from glutamate and ammonia.</text>
</comment>
<feature type="domain" description="GS catalytic" evidence="12">
    <location>
        <begin position="123"/>
        <end position="458"/>
    </location>
</feature>
<proteinExistence type="inferred from homology"/>
<comment type="cofactor">
    <cofactor evidence="1">
        <name>Mg(2+)</name>
        <dbReference type="ChEBI" id="CHEBI:18420"/>
    </cofactor>
</comment>
<dbReference type="GO" id="GO:0004356">
    <property type="term" value="F:glutamine synthetase activity"/>
    <property type="evidence" value="ECO:0007669"/>
    <property type="project" value="InterPro"/>
</dbReference>
<dbReference type="InterPro" id="IPR036651">
    <property type="entry name" value="Gln_synt_N_sf"/>
</dbReference>
<evidence type="ECO:0000256" key="7">
    <source>
        <dbReference type="ARBA" id="ARBA00022842"/>
    </source>
</evidence>